<keyword evidence="1" id="KW-0813">Transport</keyword>
<protein>
    <recommendedName>
        <fullName evidence="7">Cobalamin import ATP-binding protein BtuD</fullName>
        <ecNumber evidence="6">7.6.2.8</ecNumber>
    </recommendedName>
    <alternativeName>
        <fullName evidence="8">Vitamin B12-transporting ATPase</fullName>
    </alternativeName>
</protein>
<dbReference type="SMART" id="SM00382">
    <property type="entry name" value="AAA"/>
    <property type="match status" value="1"/>
</dbReference>
<evidence type="ECO:0000256" key="4">
    <source>
        <dbReference type="ARBA" id="ARBA00050590"/>
    </source>
</evidence>
<dbReference type="PANTHER" id="PTHR42794">
    <property type="entry name" value="HEMIN IMPORT ATP-BINDING PROTEIN HMUV"/>
    <property type="match status" value="1"/>
</dbReference>
<dbReference type="Proteomes" id="UP000694228">
    <property type="component" value="Chromosome"/>
</dbReference>
<evidence type="ECO:0000256" key="7">
    <source>
        <dbReference type="ARBA" id="ARBA00073649"/>
    </source>
</evidence>
<evidence type="ECO:0000256" key="3">
    <source>
        <dbReference type="ARBA" id="ARBA00022840"/>
    </source>
</evidence>
<comment type="catalytic activity">
    <reaction evidence="4">
        <text>an R-cob(III)alamin(out) + ATP + H2O = an R-cob(III)alamin(in) + ADP + phosphate + H(+)</text>
        <dbReference type="Rhea" id="RHEA:17873"/>
        <dbReference type="ChEBI" id="CHEBI:15377"/>
        <dbReference type="ChEBI" id="CHEBI:15378"/>
        <dbReference type="ChEBI" id="CHEBI:30616"/>
        <dbReference type="ChEBI" id="CHEBI:43474"/>
        <dbReference type="ChEBI" id="CHEBI:140785"/>
        <dbReference type="ChEBI" id="CHEBI:456216"/>
        <dbReference type="EC" id="7.6.2.8"/>
    </reaction>
</comment>
<dbReference type="GO" id="GO:0016887">
    <property type="term" value="F:ATP hydrolysis activity"/>
    <property type="evidence" value="ECO:0007669"/>
    <property type="project" value="InterPro"/>
</dbReference>
<evidence type="ECO:0000256" key="1">
    <source>
        <dbReference type="ARBA" id="ARBA00022448"/>
    </source>
</evidence>
<dbReference type="PROSITE" id="PS00211">
    <property type="entry name" value="ABC_TRANSPORTER_1"/>
    <property type="match status" value="1"/>
</dbReference>
<dbReference type="AlphaFoldDB" id="A0A8F5ZFF2"/>
<accession>A0A8F5ZFF2</accession>
<proteinExistence type="predicted"/>
<dbReference type="FunFam" id="3.40.50.300:FF:000134">
    <property type="entry name" value="Iron-enterobactin ABC transporter ATP-binding protein"/>
    <property type="match status" value="1"/>
</dbReference>
<name>A0A8F5ZFF2_METHU</name>
<evidence type="ECO:0000313" key="11">
    <source>
        <dbReference type="Proteomes" id="UP000694228"/>
    </source>
</evidence>
<dbReference type="PROSITE" id="PS50893">
    <property type="entry name" value="ABC_TRANSPORTER_2"/>
    <property type="match status" value="1"/>
</dbReference>
<dbReference type="PANTHER" id="PTHR42794:SF2">
    <property type="entry name" value="ABC TRANSPORTER ATP-BINDING PROTEIN"/>
    <property type="match status" value="1"/>
</dbReference>
<keyword evidence="2" id="KW-0547">Nucleotide-binding</keyword>
<sequence length="259" mass="28862">MALTIEQLNVWYGPVQVLHDISFSVYDGEVLCVIGPNGSGKSTLIKTIAGIIDQKSGTLSMNGRKLSEFSRNDVAKKIGYVPQDFQYLTSSTVLEAVILGRRPHVQWALTPHDLEKVDIAMDMLNITPMAEKMLTKLSGGERQRVFIARAIAQEPEYYLFDEPTSALDIRHQIDVFTMIRTITKSGRGSVFVAVHDLNFAYHYADRVVLLNKGKIVAMGTADEVMTKENIISVYGVPMQFISTESGQYVVPDWKKAEDG</sequence>
<gene>
    <name evidence="10" type="ORF">KSK55_05350</name>
</gene>
<evidence type="ECO:0000256" key="6">
    <source>
        <dbReference type="ARBA" id="ARBA00066387"/>
    </source>
</evidence>
<evidence type="ECO:0000256" key="8">
    <source>
        <dbReference type="ARBA" id="ARBA00077139"/>
    </source>
</evidence>
<dbReference type="InterPro" id="IPR003439">
    <property type="entry name" value="ABC_transporter-like_ATP-bd"/>
</dbReference>
<dbReference type="OrthoDB" id="24644at2157"/>
<evidence type="ECO:0000256" key="5">
    <source>
        <dbReference type="ARBA" id="ARBA00058960"/>
    </source>
</evidence>
<dbReference type="GO" id="GO:0015420">
    <property type="term" value="F:ABC-type vitamin B12 transporter activity"/>
    <property type="evidence" value="ECO:0007669"/>
    <property type="project" value="UniProtKB-EC"/>
</dbReference>
<dbReference type="Pfam" id="PF00005">
    <property type="entry name" value="ABC_tran"/>
    <property type="match status" value="1"/>
</dbReference>
<evidence type="ECO:0000313" key="10">
    <source>
        <dbReference type="EMBL" id="QXO95817.1"/>
    </source>
</evidence>
<comment type="function">
    <text evidence="5">Required for corrinoid utilization. Probably part of the ABC transporter complex BtuCDF involved in cobalamin (vitamin B12) import. Probably responsible for energy coupling to the transport system.</text>
</comment>
<evidence type="ECO:0000259" key="9">
    <source>
        <dbReference type="PROSITE" id="PS50893"/>
    </source>
</evidence>
<feature type="domain" description="ABC transporter" evidence="9">
    <location>
        <begin position="3"/>
        <end position="237"/>
    </location>
</feature>
<keyword evidence="3 10" id="KW-0067">ATP-binding</keyword>
<reference evidence="10 11" key="1">
    <citation type="submission" date="2021-06" db="EMBL/GenBank/DDBJ databases">
        <title>Complete genome sequence of the secondary alcohol utilizing methanogen Methanospirillum hungatei strain GP1.</title>
        <authorList>
            <person name="Day L.A."/>
            <person name="Costa K.C."/>
        </authorList>
    </citation>
    <scope>NUCLEOTIDE SEQUENCE [LARGE SCALE GENOMIC DNA]</scope>
    <source>
        <strain evidence="10 11">GP1</strain>
    </source>
</reference>
<dbReference type="EMBL" id="CP077107">
    <property type="protein sequence ID" value="QXO95817.1"/>
    <property type="molecule type" value="Genomic_DNA"/>
</dbReference>
<evidence type="ECO:0000256" key="2">
    <source>
        <dbReference type="ARBA" id="ARBA00022741"/>
    </source>
</evidence>
<dbReference type="EC" id="7.6.2.8" evidence="6"/>
<dbReference type="GO" id="GO:0005524">
    <property type="term" value="F:ATP binding"/>
    <property type="evidence" value="ECO:0007669"/>
    <property type="project" value="UniProtKB-KW"/>
</dbReference>
<dbReference type="InterPro" id="IPR017871">
    <property type="entry name" value="ABC_transporter-like_CS"/>
</dbReference>
<organism evidence="10 11">
    <name type="scientific">Methanospirillum hungatei</name>
    <dbReference type="NCBI Taxonomy" id="2203"/>
    <lineage>
        <taxon>Archaea</taxon>
        <taxon>Methanobacteriati</taxon>
        <taxon>Methanobacteriota</taxon>
        <taxon>Stenosarchaea group</taxon>
        <taxon>Methanomicrobia</taxon>
        <taxon>Methanomicrobiales</taxon>
        <taxon>Methanospirillaceae</taxon>
        <taxon>Methanospirillum</taxon>
    </lineage>
</organism>
<dbReference type="CDD" id="cd03214">
    <property type="entry name" value="ABC_Iron-Siderophores_B12_Hemin"/>
    <property type="match status" value="1"/>
</dbReference>
<dbReference type="InterPro" id="IPR003593">
    <property type="entry name" value="AAA+_ATPase"/>
</dbReference>